<protein>
    <submittedName>
        <fullName evidence="2">Uncharacterized protein</fullName>
    </submittedName>
</protein>
<sequence>MTAATITTPADEAAQAEAAYLAAETEAVAADEAAEHLAERVREGDDSVTPEQLDTAQKAGKFARLRAEAAQRKARKAAERAEQARRRTLTEQAVTLLDKQSAPATVADAYETARRALAALVAAVDRHDDTVTEAACLLAQADAPPSIRYERVEHGGGYATQEPRPATASRTAPTVSYDAHGHPLALSVDTGKSRSPLHSGSVLGTLLADVTAASQPRTPMGETEFMRRPITEQAHQHGDRVRAFLTDATKGAAA</sequence>
<name>A0A086N3D9_9ACTN</name>
<dbReference type="AlphaFoldDB" id="A0A086N3D9"/>
<evidence type="ECO:0000313" key="3">
    <source>
        <dbReference type="Proteomes" id="UP000029095"/>
    </source>
</evidence>
<dbReference type="Proteomes" id="UP000029095">
    <property type="component" value="Unassembled WGS sequence"/>
</dbReference>
<keyword evidence="3" id="KW-1185">Reference proteome</keyword>
<organism evidence="2 3">
    <name type="scientific">Streptomyces mutabilis</name>
    <dbReference type="NCBI Taxonomy" id="67332"/>
    <lineage>
        <taxon>Bacteria</taxon>
        <taxon>Bacillati</taxon>
        <taxon>Actinomycetota</taxon>
        <taxon>Actinomycetes</taxon>
        <taxon>Kitasatosporales</taxon>
        <taxon>Streptomycetaceae</taxon>
        <taxon>Streptomyces</taxon>
    </lineage>
</organism>
<dbReference type="HOGENOM" id="CLU_1093814_0_0_11"/>
<evidence type="ECO:0000313" key="2">
    <source>
        <dbReference type="EMBL" id="KFG75657.1"/>
    </source>
</evidence>
<feature type="region of interest" description="Disordered" evidence="1">
    <location>
        <begin position="38"/>
        <end position="59"/>
    </location>
</feature>
<dbReference type="EMBL" id="JNFQ01000001">
    <property type="protein sequence ID" value="KFG75657.1"/>
    <property type="molecule type" value="Genomic_DNA"/>
</dbReference>
<comment type="caution">
    <text evidence="2">The sequence shown here is derived from an EMBL/GenBank/DDBJ whole genome shotgun (WGS) entry which is preliminary data.</text>
</comment>
<evidence type="ECO:0000256" key="1">
    <source>
        <dbReference type="SAM" id="MobiDB-lite"/>
    </source>
</evidence>
<dbReference type="RefSeq" id="WP_043373236.1">
    <property type="nucleotide sequence ID" value="NZ_KN039946.1"/>
</dbReference>
<accession>A0A086N3D9</accession>
<gene>
    <name evidence="2" type="ORF">FM21_05910</name>
</gene>
<reference evidence="2 3" key="1">
    <citation type="submission" date="2014-05" db="EMBL/GenBank/DDBJ databases">
        <title>Complete genome sequence of the Streptomyces mutabilis TRM45540.</title>
        <authorList>
            <person name="Luo X."/>
            <person name="Zhang L."/>
        </authorList>
    </citation>
    <scope>NUCLEOTIDE SEQUENCE [LARGE SCALE GENOMIC DNA]</scope>
    <source>
        <strain evidence="2 3">TRM45540</strain>
    </source>
</reference>
<proteinExistence type="predicted"/>